<feature type="transmembrane region" description="Helical" evidence="6">
    <location>
        <begin position="24"/>
        <end position="45"/>
    </location>
</feature>
<accession>A0A542ZPE4</accession>
<feature type="transmembrane region" description="Helical" evidence="6">
    <location>
        <begin position="152"/>
        <end position="177"/>
    </location>
</feature>
<dbReference type="PANTHER" id="PTHR23513:SF6">
    <property type="entry name" value="MAJOR FACILITATOR SUPERFAMILY ASSOCIATED DOMAIN-CONTAINING PROTEIN"/>
    <property type="match status" value="1"/>
</dbReference>
<feature type="transmembrane region" description="Helical" evidence="6">
    <location>
        <begin position="88"/>
        <end position="110"/>
    </location>
</feature>
<dbReference type="AlphaFoldDB" id="A0A542ZPE4"/>
<dbReference type="OrthoDB" id="69054at2"/>
<feature type="transmembrane region" description="Helical" evidence="6">
    <location>
        <begin position="183"/>
        <end position="204"/>
    </location>
</feature>
<evidence type="ECO:0000256" key="3">
    <source>
        <dbReference type="ARBA" id="ARBA00022692"/>
    </source>
</evidence>
<evidence type="ECO:0000259" key="7">
    <source>
        <dbReference type="PROSITE" id="PS50850"/>
    </source>
</evidence>
<keyword evidence="2" id="KW-1003">Cell membrane</keyword>
<feature type="transmembrane region" description="Helical" evidence="6">
    <location>
        <begin position="358"/>
        <end position="376"/>
    </location>
</feature>
<keyword evidence="4 6" id="KW-1133">Transmembrane helix</keyword>
<feature type="transmembrane region" description="Helical" evidence="6">
    <location>
        <begin position="388"/>
        <end position="405"/>
    </location>
</feature>
<feature type="transmembrane region" description="Helical" evidence="6">
    <location>
        <begin position="270"/>
        <end position="291"/>
    </location>
</feature>
<gene>
    <name evidence="8" type="ORF">FB461_1869</name>
</gene>
<comment type="subcellular location">
    <subcellularLocation>
        <location evidence="1">Cell membrane</location>
        <topology evidence="1">Multi-pass membrane protein</topology>
    </subcellularLocation>
</comment>
<organism evidence="8 9">
    <name type="scientific">Rarobacter faecitabidus</name>
    <dbReference type="NCBI Taxonomy" id="13243"/>
    <lineage>
        <taxon>Bacteria</taxon>
        <taxon>Bacillati</taxon>
        <taxon>Actinomycetota</taxon>
        <taxon>Actinomycetes</taxon>
        <taxon>Micrococcales</taxon>
        <taxon>Rarobacteraceae</taxon>
        <taxon>Rarobacter</taxon>
    </lineage>
</organism>
<dbReference type="InterPro" id="IPR020846">
    <property type="entry name" value="MFS_dom"/>
</dbReference>
<evidence type="ECO:0000256" key="4">
    <source>
        <dbReference type="ARBA" id="ARBA00022989"/>
    </source>
</evidence>
<feature type="domain" description="Major facilitator superfamily (MFS) profile" evidence="7">
    <location>
        <begin position="18"/>
        <end position="412"/>
    </location>
</feature>
<dbReference type="InterPro" id="IPR011701">
    <property type="entry name" value="MFS"/>
</dbReference>
<feature type="transmembrane region" description="Helical" evidence="6">
    <location>
        <begin position="116"/>
        <end position="140"/>
    </location>
</feature>
<keyword evidence="9" id="KW-1185">Reference proteome</keyword>
<dbReference type="CDD" id="cd06173">
    <property type="entry name" value="MFS_MefA_like"/>
    <property type="match status" value="1"/>
</dbReference>
<protein>
    <submittedName>
        <fullName evidence="8">DHA3 family macrolide efflux protein-like MFS transporter</fullName>
    </submittedName>
</protein>
<dbReference type="SUPFAM" id="SSF103473">
    <property type="entry name" value="MFS general substrate transporter"/>
    <property type="match status" value="1"/>
</dbReference>
<dbReference type="Gene3D" id="1.20.1250.20">
    <property type="entry name" value="MFS general substrate transporter like domains"/>
    <property type="match status" value="1"/>
</dbReference>
<feature type="transmembrane region" description="Helical" evidence="6">
    <location>
        <begin position="324"/>
        <end position="346"/>
    </location>
</feature>
<keyword evidence="5 6" id="KW-0472">Membrane</keyword>
<keyword evidence="3 6" id="KW-0812">Transmembrane</keyword>
<dbReference type="Pfam" id="PF07690">
    <property type="entry name" value="MFS_1"/>
    <property type="match status" value="1"/>
</dbReference>
<evidence type="ECO:0000256" key="6">
    <source>
        <dbReference type="SAM" id="Phobius"/>
    </source>
</evidence>
<dbReference type="InterPro" id="IPR036259">
    <property type="entry name" value="MFS_trans_sf"/>
</dbReference>
<evidence type="ECO:0000256" key="5">
    <source>
        <dbReference type="ARBA" id="ARBA00023136"/>
    </source>
</evidence>
<name>A0A542ZPE4_RARFA</name>
<comment type="caution">
    <text evidence="8">The sequence shown here is derived from an EMBL/GenBank/DDBJ whole genome shotgun (WGS) entry which is preliminary data.</text>
</comment>
<evidence type="ECO:0000313" key="9">
    <source>
        <dbReference type="Proteomes" id="UP000315389"/>
    </source>
</evidence>
<dbReference type="PANTHER" id="PTHR23513">
    <property type="entry name" value="INTEGRAL MEMBRANE EFFLUX PROTEIN-RELATED"/>
    <property type="match status" value="1"/>
</dbReference>
<dbReference type="PROSITE" id="PS50850">
    <property type="entry name" value="MFS"/>
    <property type="match status" value="1"/>
</dbReference>
<dbReference type="GO" id="GO:0022857">
    <property type="term" value="F:transmembrane transporter activity"/>
    <property type="evidence" value="ECO:0007669"/>
    <property type="project" value="InterPro"/>
</dbReference>
<dbReference type="Proteomes" id="UP000315389">
    <property type="component" value="Unassembled WGS sequence"/>
</dbReference>
<reference evidence="8 9" key="1">
    <citation type="submission" date="2019-06" db="EMBL/GenBank/DDBJ databases">
        <title>Sequencing the genomes of 1000 actinobacteria strains.</title>
        <authorList>
            <person name="Klenk H.-P."/>
        </authorList>
    </citation>
    <scope>NUCLEOTIDE SEQUENCE [LARGE SCALE GENOMIC DNA]</scope>
    <source>
        <strain evidence="8 9">DSM 4813</strain>
    </source>
</reference>
<sequence>MIDAAAPDGSTSPPIEQGRWRRNVALFLGGQSVSLIGSAVAQFAIFWHLTLETKSGWVLALATFFGFLPQAIVSVFGGVWADRHNRKFLIIGADLAIALTTLAFAFAFMAGYRHLWLFYAALTIRSIGAGIQTPAVSAMIPQIAPADQLLRVNGLFSSIQSLASVGAPVLAAGLLAVGGLESAFFLDVVTAVIGVGLLGLVPVGRVKRAADDHRGYFEDLVVGLRYAAGSRLLRFLIGYFALIMFLAVPPSFLTLLLVARKFGDDSWHLMANEVAFGVGMVLAGVFVAAAAKRFNNRLRLVAFGGLGLGVTTIALGVAPTFVLYLVLMFLCGMTVPLMNTPMFTILQEKVPAERQGRIFGLVMIIMAIALPVGMAIIGPIADHVKVEVLLWIGGVATIVASVWGLRQSVALADQVSAPVGEDEA</sequence>
<feature type="transmembrane region" description="Helical" evidence="6">
    <location>
        <begin position="235"/>
        <end position="258"/>
    </location>
</feature>
<feature type="transmembrane region" description="Helical" evidence="6">
    <location>
        <begin position="298"/>
        <end position="318"/>
    </location>
</feature>
<evidence type="ECO:0000256" key="1">
    <source>
        <dbReference type="ARBA" id="ARBA00004651"/>
    </source>
</evidence>
<evidence type="ECO:0000256" key="2">
    <source>
        <dbReference type="ARBA" id="ARBA00022475"/>
    </source>
</evidence>
<proteinExistence type="predicted"/>
<dbReference type="RefSeq" id="WP_142121342.1">
    <property type="nucleotide sequence ID" value="NZ_BAAASV010000002.1"/>
</dbReference>
<dbReference type="EMBL" id="VFOS01000002">
    <property type="protein sequence ID" value="TQL62228.1"/>
    <property type="molecule type" value="Genomic_DNA"/>
</dbReference>
<feature type="transmembrane region" description="Helical" evidence="6">
    <location>
        <begin position="57"/>
        <end position="81"/>
    </location>
</feature>
<evidence type="ECO:0000313" key="8">
    <source>
        <dbReference type="EMBL" id="TQL62228.1"/>
    </source>
</evidence>
<dbReference type="GO" id="GO:0005886">
    <property type="term" value="C:plasma membrane"/>
    <property type="evidence" value="ECO:0007669"/>
    <property type="project" value="UniProtKB-SubCell"/>
</dbReference>